<comment type="caution">
    <text evidence="2">The sequence shown here is derived from an EMBL/GenBank/DDBJ whole genome shotgun (WGS) entry which is preliminary data.</text>
</comment>
<evidence type="ECO:0000313" key="2">
    <source>
        <dbReference type="EMBL" id="GLK07253.1"/>
    </source>
</evidence>
<name>A0A9W6HX81_9ACTN</name>
<dbReference type="AlphaFoldDB" id="A0A9W6HX81"/>
<keyword evidence="3" id="KW-1185">Reference proteome</keyword>
<proteinExistence type="predicted"/>
<dbReference type="EMBL" id="BSEV01000001">
    <property type="protein sequence ID" value="GLK07253.1"/>
    <property type="molecule type" value="Genomic_DNA"/>
</dbReference>
<dbReference type="InterPro" id="IPR041657">
    <property type="entry name" value="HTH_17"/>
</dbReference>
<feature type="domain" description="Helix-turn-helix" evidence="1">
    <location>
        <begin position="9"/>
        <end position="57"/>
    </location>
</feature>
<dbReference type="Proteomes" id="UP001143474">
    <property type="component" value="Unassembled WGS sequence"/>
</dbReference>
<evidence type="ECO:0000259" key="1">
    <source>
        <dbReference type="Pfam" id="PF12728"/>
    </source>
</evidence>
<organism evidence="2 3">
    <name type="scientific">Streptosporangium carneum</name>
    <dbReference type="NCBI Taxonomy" id="47481"/>
    <lineage>
        <taxon>Bacteria</taxon>
        <taxon>Bacillati</taxon>
        <taxon>Actinomycetota</taxon>
        <taxon>Actinomycetes</taxon>
        <taxon>Streptosporangiales</taxon>
        <taxon>Streptosporangiaceae</taxon>
        <taxon>Streptosporangium</taxon>
    </lineage>
</organism>
<reference evidence="2" key="2">
    <citation type="submission" date="2023-01" db="EMBL/GenBank/DDBJ databases">
        <authorList>
            <person name="Sun Q."/>
            <person name="Evtushenko L."/>
        </authorList>
    </citation>
    <scope>NUCLEOTIDE SEQUENCE</scope>
    <source>
        <strain evidence="2">VKM Ac-2007</strain>
    </source>
</reference>
<sequence length="67" mass="7590">MAVDDQIAYRPEQALKVFPIGRTLLFSLLKSGEIESFTVGRARFIPREALEEYMERLRAAARCGTAE</sequence>
<protein>
    <recommendedName>
        <fullName evidence="1">Helix-turn-helix domain-containing protein</fullName>
    </recommendedName>
</protein>
<evidence type="ECO:0000313" key="3">
    <source>
        <dbReference type="Proteomes" id="UP001143474"/>
    </source>
</evidence>
<gene>
    <name evidence="2" type="ORF">GCM10017600_06580</name>
</gene>
<reference evidence="2" key="1">
    <citation type="journal article" date="2014" name="Int. J. Syst. Evol. Microbiol.">
        <title>Complete genome sequence of Corynebacterium casei LMG S-19264T (=DSM 44701T), isolated from a smear-ripened cheese.</title>
        <authorList>
            <consortium name="US DOE Joint Genome Institute (JGI-PGF)"/>
            <person name="Walter F."/>
            <person name="Albersmeier A."/>
            <person name="Kalinowski J."/>
            <person name="Ruckert C."/>
        </authorList>
    </citation>
    <scope>NUCLEOTIDE SEQUENCE</scope>
    <source>
        <strain evidence="2">VKM Ac-2007</strain>
    </source>
</reference>
<accession>A0A9W6HX81</accession>
<dbReference type="Pfam" id="PF12728">
    <property type="entry name" value="HTH_17"/>
    <property type="match status" value="1"/>
</dbReference>
<dbReference type="RefSeq" id="WP_271215807.1">
    <property type="nucleotide sequence ID" value="NZ_BAAAVD010000006.1"/>
</dbReference>